<accession>A0A6J5IL92</accession>
<gene>
    <name evidence="2" type="ORF">BLA3211_00789</name>
</gene>
<keyword evidence="1" id="KW-1133">Transmembrane helix</keyword>
<keyword evidence="1" id="KW-0812">Transmembrane</keyword>
<proteinExistence type="predicted"/>
<evidence type="ECO:0000256" key="1">
    <source>
        <dbReference type="SAM" id="Phobius"/>
    </source>
</evidence>
<sequence length="192" mass="21489">MGALGDISGVIQGVGSLAAVGAAVWIYSRQYSDKKADDVAETRAFVQAICDEVQTAWDGYNQEIHPKLKALRADEPFNFIYPVTAEPFPVFVGNVGMVGKVDDAELRRSIIRAYALARGLLDSFRLNNASVAEYKRLKTMNGPPETNLFTRTHLDMMVEYAGKLKERDEWVEQAVKDLLSRTEQWLDAHPPR</sequence>
<evidence type="ECO:0000313" key="3">
    <source>
        <dbReference type="Proteomes" id="UP000494301"/>
    </source>
</evidence>
<reference evidence="2 3" key="1">
    <citation type="submission" date="2020-04" db="EMBL/GenBank/DDBJ databases">
        <authorList>
            <person name="Depoorter E."/>
        </authorList>
    </citation>
    <scope>NUCLEOTIDE SEQUENCE [LARGE SCALE GENOMIC DNA]</scope>
    <source>
        <strain evidence="2 3">BCC0217</strain>
    </source>
</reference>
<name>A0A6J5IL92_9BURK</name>
<evidence type="ECO:0000313" key="2">
    <source>
        <dbReference type="EMBL" id="CAB3961050.1"/>
    </source>
</evidence>
<dbReference type="AlphaFoldDB" id="A0A6J5IL92"/>
<dbReference type="EMBL" id="CABWIL020000002">
    <property type="protein sequence ID" value="CAB3961050.1"/>
    <property type="molecule type" value="Genomic_DNA"/>
</dbReference>
<feature type="transmembrane region" description="Helical" evidence="1">
    <location>
        <begin position="6"/>
        <end position="27"/>
    </location>
</feature>
<organism evidence="2 3">
    <name type="scientific">Burkholderia aenigmatica</name>
    <dbReference type="NCBI Taxonomy" id="2015348"/>
    <lineage>
        <taxon>Bacteria</taxon>
        <taxon>Pseudomonadati</taxon>
        <taxon>Pseudomonadota</taxon>
        <taxon>Betaproteobacteria</taxon>
        <taxon>Burkholderiales</taxon>
        <taxon>Burkholderiaceae</taxon>
        <taxon>Burkholderia</taxon>
        <taxon>Burkholderia cepacia complex</taxon>
    </lineage>
</organism>
<dbReference type="Proteomes" id="UP000494301">
    <property type="component" value="Unassembled WGS sequence"/>
</dbReference>
<protein>
    <submittedName>
        <fullName evidence="2">Uncharacterized protein</fullName>
    </submittedName>
</protein>
<keyword evidence="1" id="KW-0472">Membrane</keyword>
<dbReference type="RefSeq" id="WP_175219822.1">
    <property type="nucleotide sequence ID" value="NZ_CABWIL020000002.1"/>
</dbReference>